<proteinExistence type="inferred from homology"/>
<evidence type="ECO:0000259" key="5">
    <source>
        <dbReference type="PROSITE" id="PS50531"/>
    </source>
</evidence>
<dbReference type="PROSITE" id="PS50531">
    <property type="entry name" value="HTH_IS21"/>
    <property type="match status" value="1"/>
</dbReference>
<evidence type="ECO:0000259" key="6">
    <source>
        <dbReference type="PROSITE" id="PS50994"/>
    </source>
</evidence>
<dbReference type="InterPro" id="IPR012337">
    <property type="entry name" value="RNaseH-like_sf"/>
</dbReference>
<keyword evidence="3" id="KW-0238">DNA-binding</keyword>
<dbReference type="PANTHER" id="PTHR35004:SF7">
    <property type="entry name" value="INTEGRASE PROTEIN"/>
    <property type="match status" value="1"/>
</dbReference>
<evidence type="ECO:0000256" key="1">
    <source>
        <dbReference type="ARBA" id="ARBA00009277"/>
    </source>
</evidence>
<dbReference type="Pfam" id="PF00665">
    <property type="entry name" value="rve"/>
    <property type="match status" value="1"/>
</dbReference>
<dbReference type="GO" id="GO:0032196">
    <property type="term" value="P:transposition"/>
    <property type="evidence" value="ECO:0007669"/>
    <property type="project" value="UniProtKB-KW"/>
</dbReference>
<evidence type="ECO:0000313" key="7">
    <source>
        <dbReference type="EMBL" id="AMY09606.1"/>
    </source>
</evidence>
<dbReference type="PANTHER" id="PTHR35004">
    <property type="entry name" value="TRANSPOSASE RV3428C-RELATED"/>
    <property type="match status" value="1"/>
</dbReference>
<feature type="domain" description="Integrase catalytic" evidence="6">
    <location>
        <begin position="120"/>
        <end position="293"/>
    </location>
</feature>
<evidence type="ECO:0000313" key="8">
    <source>
        <dbReference type="Proteomes" id="UP000076079"/>
    </source>
</evidence>
<dbReference type="KEGG" id="abac:LuPra_02825"/>
<dbReference type="GO" id="GO:0006310">
    <property type="term" value="P:DNA recombination"/>
    <property type="evidence" value="ECO:0007669"/>
    <property type="project" value="UniProtKB-KW"/>
</dbReference>
<dbReference type="InterPro" id="IPR009057">
    <property type="entry name" value="Homeodomain-like_sf"/>
</dbReference>
<keyword evidence="8" id="KW-1185">Reference proteome</keyword>
<dbReference type="InterPro" id="IPR017894">
    <property type="entry name" value="HTH_IS21_transposase_type"/>
</dbReference>
<dbReference type="AlphaFoldDB" id="A0A143PME1"/>
<gene>
    <name evidence="7" type="ORF">LuPra_02825</name>
</gene>
<dbReference type="Proteomes" id="UP000076079">
    <property type="component" value="Chromosome"/>
</dbReference>
<dbReference type="GO" id="GO:0015074">
    <property type="term" value="P:DNA integration"/>
    <property type="evidence" value="ECO:0007669"/>
    <property type="project" value="InterPro"/>
</dbReference>
<dbReference type="PROSITE" id="PS50994">
    <property type="entry name" value="INTEGRASE"/>
    <property type="match status" value="1"/>
</dbReference>
<dbReference type="SUPFAM" id="SSF46689">
    <property type="entry name" value="Homeodomain-like"/>
    <property type="match status" value="1"/>
</dbReference>
<keyword evidence="2" id="KW-0815">Transposition</keyword>
<reference evidence="7 8" key="1">
    <citation type="journal article" date="2016" name="Genome Announc.">
        <title>First Complete Genome Sequence of a Subdivision 6 Acidobacterium Strain.</title>
        <authorList>
            <person name="Huang S."/>
            <person name="Vieira S."/>
            <person name="Bunk B."/>
            <person name="Riedel T."/>
            <person name="Sproer C."/>
            <person name="Overmann J."/>
        </authorList>
    </citation>
    <scope>NUCLEOTIDE SEQUENCE [LARGE SCALE GENOMIC DNA]</scope>
    <source>
        <strain evidence="8">DSM 100886 HEG_-6_39</strain>
    </source>
</reference>
<name>A0A143PME1_LUTPR</name>
<dbReference type="EMBL" id="CP015136">
    <property type="protein sequence ID" value="AMY09606.1"/>
    <property type="molecule type" value="Genomic_DNA"/>
</dbReference>
<evidence type="ECO:0000256" key="3">
    <source>
        <dbReference type="ARBA" id="ARBA00023125"/>
    </source>
</evidence>
<feature type="domain" description="HTH IS21-type" evidence="5">
    <location>
        <begin position="5"/>
        <end position="75"/>
    </location>
</feature>
<accession>A0A143PME1</accession>
<reference evidence="8" key="2">
    <citation type="submission" date="2016-04" db="EMBL/GenBank/DDBJ databases">
        <title>First Complete Genome Sequence of a Subdivision 6 Acidobacterium.</title>
        <authorList>
            <person name="Huang S."/>
            <person name="Vieira S."/>
            <person name="Bunk B."/>
            <person name="Riedel T."/>
            <person name="Sproeer C."/>
            <person name="Overmann J."/>
        </authorList>
    </citation>
    <scope>NUCLEOTIDE SEQUENCE [LARGE SCALE GENOMIC DNA]</scope>
    <source>
        <strain evidence="8">DSM 100886 HEG_-6_39</strain>
    </source>
</reference>
<dbReference type="SUPFAM" id="SSF53098">
    <property type="entry name" value="Ribonuclease H-like"/>
    <property type="match status" value="1"/>
</dbReference>
<comment type="similarity">
    <text evidence="1">Belongs to the transposase IS21/IS408/IS1162 family.</text>
</comment>
<dbReference type="InterPro" id="IPR036397">
    <property type="entry name" value="RNaseH_sf"/>
</dbReference>
<evidence type="ECO:0000256" key="4">
    <source>
        <dbReference type="ARBA" id="ARBA00023172"/>
    </source>
</evidence>
<evidence type="ECO:0000256" key="2">
    <source>
        <dbReference type="ARBA" id="ARBA00022578"/>
    </source>
</evidence>
<protein>
    <submittedName>
        <fullName evidence="7">Transposase</fullName>
    </submittedName>
</protein>
<keyword evidence="4" id="KW-0233">DNA recombination</keyword>
<sequence>MFGRETRMLLRHYLEHGKSKSALARELGVSRDTIHRWIRDGDLDRELDDTPVPYGPRRPIRTKLDRYRSIIEVRLAAYPALSAVRLPEEIRAAGYTGGYSQLTALVRQLRPVPPPAPVVRFETPAGRQAQVDFAEFQFPWGKRYALLVVLGYSRLLWCRFGARQDMHTLVTGLEDAFLAMGGVPQELLFDQMKTVITRDLRLQGGALVRNLEFLRFAHHWGFTPRACRPYRAQTKGKVERPVRYVRENLVYGRTFLNDADLAQQCADWLERVANARRHATTQEAPRERFERDERRLLLPLPARRYTSLVLDAPAVTSAAVRRVPPVVPVEKRPLAAYAQLTGGLA</sequence>
<dbReference type="Pfam" id="PF13384">
    <property type="entry name" value="HTH_23"/>
    <property type="match status" value="1"/>
</dbReference>
<dbReference type="InterPro" id="IPR001584">
    <property type="entry name" value="Integrase_cat-core"/>
</dbReference>
<dbReference type="NCBIfam" id="NF033546">
    <property type="entry name" value="transpos_IS21"/>
    <property type="match status" value="1"/>
</dbReference>
<dbReference type="Gene3D" id="3.30.420.10">
    <property type="entry name" value="Ribonuclease H-like superfamily/Ribonuclease H"/>
    <property type="match status" value="1"/>
</dbReference>
<organism evidence="7 8">
    <name type="scientific">Luteitalea pratensis</name>
    <dbReference type="NCBI Taxonomy" id="1855912"/>
    <lineage>
        <taxon>Bacteria</taxon>
        <taxon>Pseudomonadati</taxon>
        <taxon>Acidobacteriota</taxon>
        <taxon>Vicinamibacteria</taxon>
        <taxon>Vicinamibacterales</taxon>
        <taxon>Vicinamibacteraceae</taxon>
        <taxon>Luteitalea</taxon>
    </lineage>
</organism>
<dbReference type="STRING" id="1855912.LuPra_02825"/>
<dbReference type="GO" id="GO:0003677">
    <property type="term" value="F:DNA binding"/>
    <property type="evidence" value="ECO:0007669"/>
    <property type="project" value="UniProtKB-KW"/>
</dbReference>